<organism evidence="6 7">
    <name type="scientific">Mycena chlorophos</name>
    <name type="common">Agaric fungus</name>
    <name type="synonym">Agaricus chlorophos</name>
    <dbReference type="NCBI Taxonomy" id="658473"/>
    <lineage>
        <taxon>Eukaryota</taxon>
        <taxon>Fungi</taxon>
        <taxon>Dikarya</taxon>
        <taxon>Basidiomycota</taxon>
        <taxon>Agaricomycotina</taxon>
        <taxon>Agaricomycetes</taxon>
        <taxon>Agaricomycetidae</taxon>
        <taxon>Agaricales</taxon>
        <taxon>Marasmiineae</taxon>
        <taxon>Mycenaceae</taxon>
        <taxon>Mycena</taxon>
    </lineage>
</organism>
<sequence>MSASATTTTTMTSTVLYPTAAASSSASASDASSVGGSSPIEIDAAIPPPSTKKHAAGHIPRPRNAFILFRSDYARKQQLSSALTNVERENQNDLSRSVGRVWRAMSDAERAPWHVMAEEEKKRHAAQYPGYKYAPRARKLATPGPATILPPTMPSGMAPAAGSTVFTGPIRTPIYYSHSAAPSVRIKPYTPSQVRSSLPGHMDDTDSDSDEEMIAPALSKACWNAEEEEDEDSRTTSKLQPDSSFASTSSSDAPPSASTSSTTSSSPSPATPTPRTPPDRTMPLPLSYDPKMHEYIPESSERSTAQ</sequence>
<gene>
    <name evidence="6" type="ORF">MCHLO_06334</name>
</gene>
<evidence type="ECO:0000256" key="4">
    <source>
        <dbReference type="SAM" id="MobiDB-lite"/>
    </source>
</evidence>
<evidence type="ECO:0000313" key="7">
    <source>
        <dbReference type="Proteomes" id="UP000815677"/>
    </source>
</evidence>
<dbReference type="PANTHER" id="PTHR10270:SF161">
    <property type="entry name" value="SEX-DETERMINING REGION Y PROTEIN"/>
    <property type="match status" value="1"/>
</dbReference>
<dbReference type="PANTHER" id="PTHR10270">
    <property type="entry name" value="SOX TRANSCRIPTION FACTOR"/>
    <property type="match status" value="1"/>
</dbReference>
<feature type="DNA-binding region" description="HMG box" evidence="3">
    <location>
        <begin position="59"/>
        <end position="132"/>
    </location>
</feature>
<evidence type="ECO:0000256" key="2">
    <source>
        <dbReference type="ARBA" id="ARBA00023163"/>
    </source>
</evidence>
<evidence type="ECO:0000313" key="6">
    <source>
        <dbReference type="EMBL" id="GAT48971.1"/>
    </source>
</evidence>
<protein>
    <recommendedName>
        <fullName evidence="5">HMG box domain-containing protein</fullName>
    </recommendedName>
</protein>
<dbReference type="EMBL" id="DF845146">
    <property type="protein sequence ID" value="GAT48971.1"/>
    <property type="molecule type" value="Genomic_DNA"/>
</dbReference>
<dbReference type="CDD" id="cd01389">
    <property type="entry name" value="HMG-box_ROX1-like"/>
    <property type="match status" value="1"/>
</dbReference>
<feature type="compositionally biased region" description="Low complexity" evidence="4">
    <location>
        <begin position="20"/>
        <end position="38"/>
    </location>
</feature>
<keyword evidence="1 3" id="KW-0238">DNA-binding</keyword>
<dbReference type="InterPro" id="IPR009071">
    <property type="entry name" value="HMG_box_dom"/>
</dbReference>
<feature type="region of interest" description="Disordered" evidence="4">
    <location>
        <begin position="224"/>
        <end position="306"/>
    </location>
</feature>
<dbReference type="SMART" id="SM00398">
    <property type="entry name" value="HMG"/>
    <property type="match status" value="1"/>
</dbReference>
<feature type="domain" description="HMG box" evidence="5">
    <location>
        <begin position="59"/>
        <end position="132"/>
    </location>
</feature>
<dbReference type="Pfam" id="PF00505">
    <property type="entry name" value="HMG_box"/>
    <property type="match status" value="1"/>
</dbReference>
<feature type="region of interest" description="Disordered" evidence="4">
    <location>
        <begin position="20"/>
        <end position="59"/>
    </location>
</feature>
<dbReference type="SUPFAM" id="SSF47095">
    <property type="entry name" value="HMG-box"/>
    <property type="match status" value="1"/>
</dbReference>
<keyword evidence="2" id="KW-0804">Transcription</keyword>
<dbReference type="Gene3D" id="1.10.30.10">
    <property type="entry name" value="High mobility group box domain"/>
    <property type="match status" value="1"/>
</dbReference>
<proteinExistence type="predicted"/>
<keyword evidence="3" id="KW-0539">Nucleus</keyword>
<dbReference type="PROSITE" id="PS50118">
    <property type="entry name" value="HMG_BOX_2"/>
    <property type="match status" value="1"/>
</dbReference>
<feature type="compositionally biased region" description="Basic and acidic residues" evidence="4">
    <location>
        <begin position="290"/>
        <end position="306"/>
    </location>
</feature>
<reference evidence="6" key="1">
    <citation type="submission" date="2014-09" db="EMBL/GenBank/DDBJ databases">
        <title>Genome sequence of the luminous mushroom Mycena chlorophos for searching fungal bioluminescence genes.</title>
        <authorList>
            <person name="Tanaka Y."/>
            <person name="Kasuga D."/>
            <person name="Oba Y."/>
            <person name="Hase S."/>
            <person name="Sato K."/>
            <person name="Oba Y."/>
            <person name="Sakakibara Y."/>
        </authorList>
    </citation>
    <scope>NUCLEOTIDE SEQUENCE</scope>
</reference>
<evidence type="ECO:0000256" key="1">
    <source>
        <dbReference type="ARBA" id="ARBA00023125"/>
    </source>
</evidence>
<evidence type="ECO:0000256" key="3">
    <source>
        <dbReference type="PROSITE-ProRule" id="PRU00267"/>
    </source>
</evidence>
<dbReference type="InterPro" id="IPR036910">
    <property type="entry name" value="HMG_box_dom_sf"/>
</dbReference>
<name>A0ABQ0LGG7_MYCCL</name>
<evidence type="ECO:0000259" key="5">
    <source>
        <dbReference type="PROSITE" id="PS50118"/>
    </source>
</evidence>
<feature type="compositionally biased region" description="Low complexity" evidence="4">
    <location>
        <begin position="241"/>
        <end position="268"/>
    </location>
</feature>
<feature type="region of interest" description="Disordered" evidence="4">
    <location>
        <begin position="187"/>
        <end position="210"/>
    </location>
</feature>
<accession>A0ABQ0LGG7</accession>
<dbReference type="Proteomes" id="UP000815677">
    <property type="component" value="Unassembled WGS sequence"/>
</dbReference>
<keyword evidence="7" id="KW-1185">Reference proteome</keyword>
<dbReference type="InterPro" id="IPR050140">
    <property type="entry name" value="SRY-related_HMG-box_TF-like"/>
</dbReference>